<dbReference type="EMBL" id="JAIWYP010000002">
    <property type="protein sequence ID" value="KAH3872372.1"/>
    <property type="molecule type" value="Genomic_DNA"/>
</dbReference>
<dbReference type="Pfam" id="PF00106">
    <property type="entry name" value="adh_short"/>
    <property type="match status" value="1"/>
</dbReference>
<sequence>MGRVYVLGAAVVVSLGLWLAGLGWTVALLGIAIAIALVSLYPHKVVSVDPLGKAVFITGCDSGFGNSLARRLYDRGFLVFAGCLSPDSAGALALKSECPDQLHVIQIDVTDEWQVRGALKFVKEKIGDNSLWALVNNAGIAIFTEIEWCSVSQFQRVLDVNVMGVVRVTKVFLPLLRSAKGRVVNVASLAGEYN</sequence>
<reference evidence="2" key="2">
    <citation type="submission" date="2020-11" db="EMBL/GenBank/DDBJ databases">
        <authorList>
            <person name="McCartney M.A."/>
            <person name="Auch B."/>
            <person name="Kono T."/>
            <person name="Mallez S."/>
            <person name="Becker A."/>
            <person name="Gohl D.M."/>
            <person name="Silverstein K.A.T."/>
            <person name="Koren S."/>
            <person name="Bechman K.B."/>
            <person name="Herman A."/>
            <person name="Abrahante J.E."/>
            <person name="Garbe J."/>
        </authorList>
    </citation>
    <scope>NUCLEOTIDE SEQUENCE</scope>
    <source>
        <strain evidence="2">Duluth1</strain>
        <tissue evidence="2">Whole animal</tissue>
    </source>
</reference>
<keyword evidence="1" id="KW-0812">Transmembrane</keyword>
<keyword evidence="3" id="KW-1185">Reference proteome</keyword>
<dbReference type="GO" id="GO:0008202">
    <property type="term" value="P:steroid metabolic process"/>
    <property type="evidence" value="ECO:0007669"/>
    <property type="project" value="TreeGrafter"/>
</dbReference>
<organism evidence="2 3">
    <name type="scientific">Dreissena polymorpha</name>
    <name type="common">Zebra mussel</name>
    <name type="synonym">Mytilus polymorpha</name>
    <dbReference type="NCBI Taxonomy" id="45954"/>
    <lineage>
        <taxon>Eukaryota</taxon>
        <taxon>Metazoa</taxon>
        <taxon>Spiralia</taxon>
        <taxon>Lophotrochozoa</taxon>
        <taxon>Mollusca</taxon>
        <taxon>Bivalvia</taxon>
        <taxon>Autobranchia</taxon>
        <taxon>Heteroconchia</taxon>
        <taxon>Euheterodonta</taxon>
        <taxon>Imparidentia</taxon>
        <taxon>Neoheterodontei</taxon>
        <taxon>Myida</taxon>
        <taxon>Dreissenoidea</taxon>
        <taxon>Dreissenidae</taxon>
        <taxon>Dreissena</taxon>
    </lineage>
</organism>
<keyword evidence="1" id="KW-0472">Membrane</keyword>
<dbReference type="AlphaFoldDB" id="A0A9D4RN20"/>
<protein>
    <submittedName>
        <fullName evidence="2">Uncharacterized protein</fullName>
    </submittedName>
</protein>
<comment type="caution">
    <text evidence="2">The sequence shown here is derived from an EMBL/GenBank/DDBJ whole genome shotgun (WGS) entry which is preliminary data.</text>
</comment>
<dbReference type="PANTHER" id="PTHR43313:SF36">
    <property type="entry name" value="D-BETA-HYDROXYBUTYRATE DEHYDROGENASE, MITOCHONDRIAL"/>
    <property type="match status" value="1"/>
</dbReference>
<accession>A0A9D4RN20</accession>
<gene>
    <name evidence="2" type="ORF">DPMN_035588</name>
</gene>
<dbReference type="SUPFAM" id="SSF51735">
    <property type="entry name" value="NAD(P)-binding Rossmann-fold domains"/>
    <property type="match status" value="1"/>
</dbReference>
<dbReference type="GO" id="GO:0016491">
    <property type="term" value="F:oxidoreductase activity"/>
    <property type="evidence" value="ECO:0007669"/>
    <property type="project" value="TreeGrafter"/>
</dbReference>
<proteinExistence type="predicted"/>
<evidence type="ECO:0000256" key="1">
    <source>
        <dbReference type="SAM" id="Phobius"/>
    </source>
</evidence>
<dbReference type="Proteomes" id="UP000828390">
    <property type="component" value="Unassembled WGS sequence"/>
</dbReference>
<feature type="transmembrane region" description="Helical" evidence="1">
    <location>
        <begin position="6"/>
        <end position="38"/>
    </location>
</feature>
<name>A0A9D4RN20_DREPO</name>
<dbReference type="Gene3D" id="3.40.50.720">
    <property type="entry name" value="NAD(P)-binding Rossmann-like Domain"/>
    <property type="match status" value="1"/>
</dbReference>
<evidence type="ECO:0000313" key="2">
    <source>
        <dbReference type="EMBL" id="KAH3872372.1"/>
    </source>
</evidence>
<dbReference type="PANTHER" id="PTHR43313">
    <property type="entry name" value="SHORT-CHAIN DEHYDROGENASE/REDUCTASE FAMILY 9C"/>
    <property type="match status" value="1"/>
</dbReference>
<dbReference type="InterPro" id="IPR002347">
    <property type="entry name" value="SDR_fam"/>
</dbReference>
<dbReference type="InterPro" id="IPR036291">
    <property type="entry name" value="NAD(P)-bd_dom_sf"/>
</dbReference>
<reference evidence="2" key="1">
    <citation type="journal article" date="2019" name="bioRxiv">
        <title>The Genome of the Zebra Mussel, Dreissena polymorpha: A Resource for Invasive Species Research.</title>
        <authorList>
            <person name="McCartney M.A."/>
            <person name="Auch B."/>
            <person name="Kono T."/>
            <person name="Mallez S."/>
            <person name="Zhang Y."/>
            <person name="Obille A."/>
            <person name="Becker A."/>
            <person name="Abrahante J.E."/>
            <person name="Garbe J."/>
            <person name="Badalamenti J.P."/>
            <person name="Herman A."/>
            <person name="Mangelson H."/>
            <person name="Liachko I."/>
            <person name="Sullivan S."/>
            <person name="Sone E.D."/>
            <person name="Koren S."/>
            <person name="Silverstein K.A.T."/>
            <person name="Beckman K.B."/>
            <person name="Gohl D.M."/>
        </authorList>
    </citation>
    <scope>NUCLEOTIDE SEQUENCE</scope>
    <source>
        <strain evidence="2">Duluth1</strain>
        <tissue evidence="2">Whole animal</tissue>
    </source>
</reference>
<dbReference type="PRINTS" id="PR00081">
    <property type="entry name" value="GDHRDH"/>
</dbReference>
<evidence type="ECO:0000313" key="3">
    <source>
        <dbReference type="Proteomes" id="UP000828390"/>
    </source>
</evidence>
<keyword evidence="1" id="KW-1133">Transmembrane helix</keyword>